<dbReference type="GO" id="GO:0003735">
    <property type="term" value="F:structural constituent of ribosome"/>
    <property type="evidence" value="ECO:0007669"/>
    <property type="project" value="InterPro"/>
</dbReference>
<evidence type="ECO:0000256" key="2">
    <source>
        <dbReference type="ARBA" id="ARBA00022980"/>
    </source>
</evidence>
<dbReference type="EMBL" id="MHKN01000010">
    <property type="protein sequence ID" value="OGY92784.1"/>
    <property type="molecule type" value="Genomic_DNA"/>
</dbReference>
<dbReference type="InterPro" id="IPR002136">
    <property type="entry name" value="Ribosomal_uL4"/>
</dbReference>
<dbReference type="InterPro" id="IPR013005">
    <property type="entry name" value="Ribosomal_uL4-like"/>
</dbReference>
<keyword evidence="3" id="KW-0687">Ribonucleoprotein</keyword>
<dbReference type="Pfam" id="PF00573">
    <property type="entry name" value="Ribosomal_L4"/>
    <property type="match status" value="1"/>
</dbReference>
<dbReference type="GO" id="GO:0006412">
    <property type="term" value="P:translation"/>
    <property type="evidence" value="ECO:0007669"/>
    <property type="project" value="InterPro"/>
</dbReference>
<evidence type="ECO:0000313" key="6">
    <source>
        <dbReference type="EMBL" id="OGY92784.1"/>
    </source>
</evidence>
<sequence length="105" mass="11616">MRQQALRMILSDKVAHDRLVVVEAWATINSAKTKKLGTALASLPSKQKKTLIVTTPKDSVVIRSARNLPKVTSIGVGSLNVLDLLAHEYVVVPKDLISIIEKRYR</sequence>
<comment type="similarity">
    <text evidence="1">Belongs to the universal ribosomal protein uL4 family.</text>
</comment>
<dbReference type="PANTHER" id="PTHR10746">
    <property type="entry name" value="50S RIBOSOMAL PROTEIN L4"/>
    <property type="match status" value="1"/>
</dbReference>
<dbReference type="AlphaFoldDB" id="A0A1G2BUF2"/>
<dbReference type="Proteomes" id="UP000177349">
    <property type="component" value="Unassembled WGS sequence"/>
</dbReference>
<dbReference type="GO" id="GO:1990904">
    <property type="term" value="C:ribonucleoprotein complex"/>
    <property type="evidence" value="ECO:0007669"/>
    <property type="project" value="UniProtKB-KW"/>
</dbReference>
<evidence type="ECO:0000313" key="7">
    <source>
        <dbReference type="Proteomes" id="UP000177349"/>
    </source>
</evidence>
<evidence type="ECO:0000256" key="5">
    <source>
        <dbReference type="ARBA" id="ARBA00035462"/>
    </source>
</evidence>
<keyword evidence="2 6" id="KW-0689">Ribosomal protein</keyword>
<dbReference type="InterPro" id="IPR023574">
    <property type="entry name" value="Ribosomal_uL4_dom_sf"/>
</dbReference>
<dbReference type="SUPFAM" id="SSF52166">
    <property type="entry name" value="Ribosomal protein L4"/>
    <property type="match status" value="1"/>
</dbReference>
<dbReference type="PANTHER" id="PTHR10746:SF6">
    <property type="entry name" value="LARGE RIBOSOMAL SUBUNIT PROTEIN UL4M"/>
    <property type="match status" value="1"/>
</dbReference>
<evidence type="ECO:0000256" key="1">
    <source>
        <dbReference type="ARBA" id="ARBA00010528"/>
    </source>
</evidence>
<dbReference type="Gene3D" id="3.40.1370.10">
    <property type="match status" value="1"/>
</dbReference>
<organism evidence="6 7">
    <name type="scientific">Candidatus Komeilibacteria bacterium RIFCSPLOWO2_01_FULL_53_11</name>
    <dbReference type="NCBI Taxonomy" id="1798552"/>
    <lineage>
        <taxon>Bacteria</taxon>
        <taxon>Candidatus Komeiliibacteriota</taxon>
    </lineage>
</organism>
<reference evidence="6 7" key="1">
    <citation type="journal article" date="2016" name="Nat. Commun.">
        <title>Thousands of microbial genomes shed light on interconnected biogeochemical processes in an aquifer system.</title>
        <authorList>
            <person name="Anantharaman K."/>
            <person name="Brown C.T."/>
            <person name="Hug L.A."/>
            <person name="Sharon I."/>
            <person name="Castelle C.J."/>
            <person name="Probst A.J."/>
            <person name="Thomas B.C."/>
            <person name="Singh A."/>
            <person name="Wilkins M.J."/>
            <person name="Karaoz U."/>
            <person name="Brodie E.L."/>
            <person name="Williams K.H."/>
            <person name="Hubbard S.S."/>
            <person name="Banfield J.F."/>
        </authorList>
    </citation>
    <scope>NUCLEOTIDE SEQUENCE [LARGE SCALE GENOMIC DNA]</scope>
</reference>
<proteinExistence type="inferred from homology"/>
<gene>
    <name evidence="6" type="ORF">A3B31_03325</name>
</gene>
<accession>A0A1G2BUF2</accession>
<comment type="caution">
    <text evidence="6">The sequence shown here is derived from an EMBL/GenBank/DDBJ whole genome shotgun (WGS) entry which is preliminary data.</text>
</comment>
<protein>
    <recommendedName>
        <fullName evidence="4">Large ribosomal subunit protein uL4</fullName>
    </recommendedName>
    <alternativeName>
        <fullName evidence="5">50S ribosomal protein L4</fullName>
    </alternativeName>
</protein>
<evidence type="ECO:0000256" key="4">
    <source>
        <dbReference type="ARBA" id="ARBA00035244"/>
    </source>
</evidence>
<name>A0A1G2BUF2_9BACT</name>
<dbReference type="GO" id="GO:0005840">
    <property type="term" value="C:ribosome"/>
    <property type="evidence" value="ECO:0007669"/>
    <property type="project" value="UniProtKB-KW"/>
</dbReference>
<evidence type="ECO:0000256" key="3">
    <source>
        <dbReference type="ARBA" id="ARBA00023274"/>
    </source>
</evidence>